<sequence>MASCGYLTDQRVIRSFPEMERVARATVPDDRMRARPQRIGEVEFQNVHREGDRVYFEVGGNGVDPYGYVWSPGRVPVDDSNPAVASTFRHMQGPWYRWSDSY</sequence>
<name>A0A366M6T1_9ACTN</name>
<reference evidence="1 2" key="1">
    <citation type="submission" date="2018-06" db="EMBL/GenBank/DDBJ databases">
        <title>Sphaerisporangium craniellae sp. nov., isolated from a marine sponge in the South China Sea.</title>
        <authorList>
            <person name="Li L."/>
        </authorList>
    </citation>
    <scope>NUCLEOTIDE SEQUENCE [LARGE SCALE GENOMIC DNA]</scope>
    <source>
        <strain evidence="1 2">LHW63015</strain>
    </source>
</reference>
<protein>
    <submittedName>
        <fullName evidence="1">Uncharacterized protein</fullName>
    </submittedName>
</protein>
<accession>A0A366M6T1</accession>
<dbReference type="EMBL" id="QMEY01000001">
    <property type="protein sequence ID" value="RBQ21304.1"/>
    <property type="molecule type" value="Genomic_DNA"/>
</dbReference>
<dbReference type="Proteomes" id="UP000253303">
    <property type="component" value="Unassembled WGS sequence"/>
</dbReference>
<evidence type="ECO:0000313" key="1">
    <source>
        <dbReference type="EMBL" id="RBQ21304.1"/>
    </source>
</evidence>
<dbReference type="AlphaFoldDB" id="A0A366M6T1"/>
<evidence type="ECO:0000313" key="2">
    <source>
        <dbReference type="Proteomes" id="UP000253303"/>
    </source>
</evidence>
<organism evidence="1 2">
    <name type="scientific">Spongiactinospora rosea</name>
    <dbReference type="NCBI Taxonomy" id="2248750"/>
    <lineage>
        <taxon>Bacteria</taxon>
        <taxon>Bacillati</taxon>
        <taxon>Actinomycetota</taxon>
        <taxon>Actinomycetes</taxon>
        <taxon>Streptosporangiales</taxon>
        <taxon>Streptosporangiaceae</taxon>
        <taxon>Spongiactinospora</taxon>
    </lineage>
</organism>
<comment type="caution">
    <text evidence="1">The sequence shown here is derived from an EMBL/GenBank/DDBJ whole genome shotgun (WGS) entry which is preliminary data.</text>
</comment>
<proteinExistence type="predicted"/>
<keyword evidence="2" id="KW-1185">Reference proteome</keyword>
<gene>
    <name evidence="1" type="ORF">DP939_00845</name>
</gene>